<dbReference type="AlphaFoldDB" id="A0A1I3NGC7"/>
<evidence type="ECO:0000313" key="2">
    <source>
        <dbReference type="Proteomes" id="UP000242763"/>
    </source>
</evidence>
<sequence length="156" mass="17142">MSDFTRKWLPSEWLDETIPAPQESPDAFIRAIDGGRFVLMPVGNDDGEDFYRTEIIEGQIVEFSAGDDYGSIRVTVAEDRSFTLSSLNPEGATLFWIPGEPDTIAGSIEGVINDAQAPLEPGEYTLGAYSWKHSASFRFEVPHESAPRLVLCAGVN</sequence>
<dbReference type="OrthoDB" id="7998853at2"/>
<dbReference type="Proteomes" id="UP000242763">
    <property type="component" value="Unassembled WGS sequence"/>
</dbReference>
<protein>
    <submittedName>
        <fullName evidence="1">Uncharacterized protein</fullName>
    </submittedName>
</protein>
<keyword evidence="2" id="KW-1185">Reference proteome</keyword>
<accession>A0A1I3NGC7</accession>
<gene>
    <name evidence="1" type="ORF">SAMN03080618_02074</name>
</gene>
<proteinExistence type="predicted"/>
<dbReference type="EMBL" id="FORF01000010">
    <property type="protein sequence ID" value="SFJ08229.1"/>
    <property type="molecule type" value="Genomic_DNA"/>
</dbReference>
<dbReference type="RefSeq" id="WP_091521843.1">
    <property type="nucleotide sequence ID" value="NZ_FORF01000010.1"/>
</dbReference>
<name>A0A1I3NGC7_9HYPH</name>
<reference evidence="2" key="1">
    <citation type="submission" date="2016-10" db="EMBL/GenBank/DDBJ databases">
        <authorList>
            <person name="Varghese N."/>
            <person name="Submissions S."/>
        </authorList>
    </citation>
    <scope>NUCLEOTIDE SEQUENCE [LARGE SCALE GENOMIC DNA]</scope>
    <source>
        <strain evidence="2">DSM 21857</strain>
    </source>
</reference>
<evidence type="ECO:0000313" key="1">
    <source>
        <dbReference type="EMBL" id="SFJ08229.1"/>
    </source>
</evidence>
<organism evidence="1 2">
    <name type="scientific">Aquamicrobium aerolatum DSM 21857</name>
    <dbReference type="NCBI Taxonomy" id="1121003"/>
    <lineage>
        <taxon>Bacteria</taxon>
        <taxon>Pseudomonadati</taxon>
        <taxon>Pseudomonadota</taxon>
        <taxon>Alphaproteobacteria</taxon>
        <taxon>Hyphomicrobiales</taxon>
        <taxon>Phyllobacteriaceae</taxon>
        <taxon>Aerobium</taxon>
    </lineage>
</organism>